<proteinExistence type="predicted"/>
<name>A0ABD3R6V5_9STRA</name>
<comment type="caution">
    <text evidence="3">The sequence shown here is derived from an EMBL/GenBank/DDBJ whole genome shotgun (WGS) entry which is preliminary data.</text>
</comment>
<organism evidence="3 4">
    <name type="scientific">Cyclostephanos tholiformis</name>
    <dbReference type="NCBI Taxonomy" id="382380"/>
    <lineage>
        <taxon>Eukaryota</taxon>
        <taxon>Sar</taxon>
        <taxon>Stramenopiles</taxon>
        <taxon>Ochrophyta</taxon>
        <taxon>Bacillariophyta</taxon>
        <taxon>Coscinodiscophyceae</taxon>
        <taxon>Thalassiosirophycidae</taxon>
        <taxon>Stephanodiscales</taxon>
        <taxon>Stephanodiscaceae</taxon>
        <taxon>Cyclostephanos</taxon>
    </lineage>
</organism>
<dbReference type="Proteomes" id="UP001530377">
    <property type="component" value="Unassembled WGS sequence"/>
</dbReference>
<dbReference type="InterPro" id="IPR015943">
    <property type="entry name" value="WD40/YVTN_repeat-like_dom_sf"/>
</dbReference>
<evidence type="ECO:0000256" key="2">
    <source>
        <dbReference type="SAM" id="Phobius"/>
    </source>
</evidence>
<feature type="region of interest" description="Disordered" evidence="1">
    <location>
        <begin position="98"/>
        <end position="137"/>
    </location>
</feature>
<keyword evidence="2" id="KW-0472">Membrane</keyword>
<protein>
    <submittedName>
        <fullName evidence="3">Uncharacterized protein</fullName>
    </submittedName>
</protein>
<dbReference type="AlphaFoldDB" id="A0ABD3R6V5"/>
<dbReference type="Pfam" id="PF05096">
    <property type="entry name" value="Glu_cyclase_2"/>
    <property type="match status" value="1"/>
</dbReference>
<dbReference type="PANTHER" id="PTHR31270:SF1">
    <property type="entry name" value="GLUTAMINYL-PEPTIDE CYCLOTRANSFERASE"/>
    <property type="match status" value="1"/>
</dbReference>
<evidence type="ECO:0000313" key="3">
    <source>
        <dbReference type="EMBL" id="KAL3808735.1"/>
    </source>
</evidence>
<accession>A0ABD3R6V5</accession>
<dbReference type="Gene3D" id="2.130.10.10">
    <property type="entry name" value="YVTN repeat-like/Quinoprotein amine dehydrogenase"/>
    <property type="match status" value="1"/>
</dbReference>
<dbReference type="SUPFAM" id="SSF50969">
    <property type="entry name" value="YVTN repeat-like/Quinoprotein amine dehydrogenase"/>
    <property type="match status" value="1"/>
</dbReference>
<gene>
    <name evidence="3" type="ORF">ACHAXA_010901</name>
</gene>
<keyword evidence="2" id="KW-0812">Transmembrane</keyword>
<dbReference type="InterPro" id="IPR011044">
    <property type="entry name" value="Quino_amine_DH_bsu"/>
</dbReference>
<dbReference type="EMBL" id="JALLPB020000475">
    <property type="protein sequence ID" value="KAL3808735.1"/>
    <property type="molecule type" value="Genomic_DNA"/>
</dbReference>
<keyword evidence="4" id="KW-1185">Reference proteome</keyword>
<evidence type="ECO:0000313" key="4">
    <source>
        <dbReference type="Proteomes" id="UP001530377"/>
    </source>
</evidence>
<evidence type="ECO:0000256" key="1">
    <source>
        <dbReference type="SAM" id="MobiDB-lite"/>
    </source>
</evidence>
<keyword evidence="2" id="KW-1133">Transmembrane helix</keyword>
<reference evidence="3 4" key="1">
    <citation type="submission" date="2024-10" db="EMBL/GenBank/DDBJ databases">
        <title>Updated reference genomes for cyclostephanoid diatoms.</title>
        <authorList>
            <person name="Roberts W.R."/>
            <person name="Alverson A.J."/>
        </authorList>
    </citation>
    <scope>NUCLEOTIDE SEQUENCE [LARGE SCALE GENOMIC DNA]</scope>
    <source>
        <strain evidence="3 4">AJA228-03</strain>
    </source>
</reference>
<feature type="transmembrane region" description="Helical" evidence="2">
    <location>
        <begin position="53"/>
        <end position="79"/>
    </location>
</feature>
<dbReference type="PANTHER" id="PTHR31270">
    <property type="entry name" value="GLUTAMINYL-PEPTIDE CYCLOTRANSFERASE"/>
    <property type="match status" value="1"/>
</dbReference>
<dbReference type="InterPro" id="IPR007788">
    <property type="entry name" value="QCT"/>
</dbReference>
<sequence length="795" mass="87688">MGTQAYVEVEGNDVEDNEDSRIITIGNAGGVDDDDDDIPHTPRRINSSRLSGTPVVVICSFVVGCLFGSLAVLLGGYYWRESSPSNNLDCERATVFSNVDDEDGTTSNENTPERGSAHATTAPTEIRGPDDGSTQAENEMAVGGGVAASAFVILEERKHDPTAFTQGLSYDDDGKAIFQTTGLYGQSKVQRLNPFTFDVELSVDLDGRYFGEGSTFYRDAKGNGRLIMITWQEQTGFIYDSETLERLEEFNYTTTPPRHEGWGITYDASKQEFIVSDGSNFLYFWDRDTLAEKRKVAVTRMVDGRDQDQLNELELMDGLVCCNIWYSDEIICVDTSSGKSVREYDLSSLYPEGEIGRGGVLNGMALGIDHVLITGKNWNRMFKVVFPDWTTLFAPSAGDEFLVTDNEDNATVFNGDINVNEDSNAVSYNFLRTTKGSETMRLLLDDLLKPHQMEQGTQNLDQGHSSLSGPRRALAHLWKLMDDDGQILSSCHPLAHNLGRVAYQIFGSLDAAYDGMVSTDDAHLLRLCNAAYLHGVIEFHLRDIPLDDLVNAAREVDSNVCAKLGNVNLGTWECHHGIGHGLIQRHRIEAEKDVIEKSVHSCEEVFADSMWARDCENGMWMDHFAASGNILAMETKMMAADIVATELMGSLSSLAGSQNGLDVAATRLPPLPPTLQICRLGDSIDCFIYAATEYLLVHPRDYLGAIQYCTDPSANIELAEVNGCIEGVAIQCAKENMQDFSTLENLCETMSDENKGIQCFQNGLSYYRMSTENQSPSEAGLCDNLIRYKSVCLNG</sequence>